<dbReference type="EMBL" id="SNYM01000018">
    <property type="protein sequence ID" value="TDQ45691.1"/>
    <property type="molecule type" value="Genomic_DNA"/>
</dbReference>
<dbReference type="InterPro" id="IPR008621">
    <property type="entry name" value="Cbb3-typ_cyt_oxidase_comp"/>
</dbReference>
<evidence type="ECO:0000313" key="2">
    <source>
        <dbReference type="EMBL" id="TDQ45691.1"/>
    </source>
</evidence>
<organism evidence="2 3">
    <name type="scientific">Permianibacter aggregans</name>
    <dbReference type="NCBI Taxonomy" id="1510150"/>
    <lineage>
        <taxon>Bacteria</taxon>
        <taxon>Pseudomonadati</taxon>
        <taxon>Pseudomonadota</taxon>
        <taxon>Gammaproteobacteria</taxon>
        <taxon>Pseudomonadales</taxon>
        <taxon>Pseudomonadaceae</taxon>
        <taxon>Permianibacter</taxon>
    </lineage>
</organism>
<dbReference type="CDD" id="cd01324">
    <property type="entry name" value="cbb3_Oxidase_CcoQ"/>
    <property type="match status" value="1"/>
</dbReference>
<dbReference type="AlphaFoldDB" id="A0A4R6UFX2"/>
<protein>
    <submittedName>
        <fullName evidence="2">Cytochrome c oxidase cbb3-type subunit 4</fullName>
    </submittedName>
</protein>
<comment type="caution">
    <text evidence="2">The sequence shown here is derived from an EMBL/GenBank/DDBJ whole genome shotgun (WGS) entry which is preliminary data.</text>
</comment>
<reference evidence="2 3" key="1">
    <citation type="submission" date="2019-03" db="EMBL/GenBank/DDBJ databases">
        <title>Genomic Encyclopedia of Type Strains, Phase IV (KMG-IV): sequencing the most valuable type-strain genomes for metagenomic binning, comparative biology and taxonomic classification.</title>
        <authorList>
            <person name="Goeker M."/>
        </authorList>
    </citation>
    <scope>NUCLEOTIDE SEQUENCE [LARGE SCALE GENOMIC DNA]</scope>
    <source>
        <strain evidence="2 3">DSM 103792</strain>
    </source>
</reference>
<evidence type="ECO:0000313" key="3">
    <source>
        <dbReference type="Proteomes" id="UP000295375"/>
    </source>
</evidence>
<dbReference type="Pfam" id="PF05545">
    <property type="entry name" value="FixQ"/>
    <property type="match status" value="1"/>
</dbReference>
<accession>A0A4R6UFX2</accession>
<feature type="transmembrane region" description="Helical" evidence="1">
    <location>
        <begin position="6"/>
        <end position="26"/>
    </location>
</feature>
<keyword evidence="1" id="KW-1133">Transmembrane helix</keyword>
<sequence length="60" mass="6809">MEAGLLRGIMTVIWLVLFLGIAWWAYSPSRKKRFDEAARLALDEPKENAGRASTTSKKEQ</sequence>
<dbReference type="OrthoDB" id="6402501at2"/>
<keyword evidence="1" id="KW-0472">Membrane</keyword>
<gene>
    <name evidence="2" type="ORF">EV696_11842</name>
</gene>
<proteinExistence type="predicted"/>
<keyword evidence="3" id="KW-1185">Reference proteome</keyword>
<keyword evidence="1" id="KW-0812">Transmembrane</keyword>
<evidence type="ECO:0000256" key="1">
    <source>
        <dbReference type="SAM" id="Phobius"/>
    </source>
</evidence>
<dbReference type="RefSeq" id="WP_133592509.1">
    <property type="nucleotide sequence ID" value="NZ_CP037953.1"/>
</dbReference>
<dbReference type="Proteomes" id="UP000295375">
    <property type="component" value="Unassembled WGS sequence"/>
</dbReference>
<name>A0A4R6UFX2_9GAMM</name>